<dbReference type="PANTHER" id="PTHR28063">
    <property type="entry name" value="RNA POLYMERASE II NUCLEAR LOCALIZATION PROTEIN IWR1"/>
    <property type="match status" value="1"/>
</dbReference>
<feature type="compositionally biased region" description="Acidic residues" evidence="2">
    <location>
        <begin position="293"/>
        <end position="303"/>
    </location>
</feature>
<feature type="compositionally biased region" description="Polar residues" evidence="2">
    <location>
        <begin position="202"/>
        <end position="215"/>
    </location>
</feature>
<feature type="region of interest" description="Disordered" evidence="2">
    <location>
        <begin position="1"/>
        <end position="21"/>
    </location>
</feature>
<organism evidence="4 5">
    <name type="scientific">Verruconis gallopava</name>
    <dbReference type="NCBI Taxonomy" id="253628"/>
    <lineage>
        <taxon>Eukaryota</taxon>
        <taxon>Fungi</taxon>
        <taxon>Dikarya</taxon>
        <taxon>Ascomycota</taxon>
        <taxon>Pezizomycotina</taxon>
        <taxon>Dothideomycetes</taxon>
        <taxon>Pleosporomycetidae</taxon>
        <taxon>Venturiales</taxon>
        <taxon>Sympoventuriaceae</taxon>
        <taxon>Verruconis</taxon>
    </lineage>
</organism>
<dbReference type="InterPro" id="IPR040150">
    <property type="entry name" value="Iwr1"/>
</dbReference>
<evidence type="ECO:0000313" key="4">
    <source>
        <dbReference type="EMBL" id="KIW02100.1"/>
    </source>
</evidence>
<dbReference type="Proteomes" id="UP000053259">
    <property type="component" value="Unassembled WGS sequence"/>
</dbReference>
<accession>A0A0D2A6B8</accession>
<comment type="similarity">
    <text evidence="1">Belongs to the IWR1/SLC7A6OS family.</text>
</comment>
<feature type="region of interest" description="Disordered" evidence="2">
    <location>
        <begin position="52"/>
        <end position="222"/>
    </location>
</feature>
<proteinExistence type="inferred from homology"/>
<name>A0A0D2A6B8_9PEZI</name>
<feature type="compositionally biased region" description="Acidic residues" evidence="2">
    <location>
        <begin position="269"/>
        <end position="285"/>
    </location>
</feature>
<evidence type="ECO:0000313" key="5">
    <source>
        <dbReference type="Proteomes" id="UP000053259"/>
    </source>
</evidence>
<dbReference type="InParanoid" id="A0A0D2A6B8"/>
<feature type="compositionally biased region" description="Basic residues" evidence="2">
    <location>
        <begin position="159"/>
        <end position="170"/>
    </location>
</feature>
<reference evidence="4 5" key="1">
    <citation type="submission" date="2015-01" db="EMBL/GenBank/DDBJ databases">
        <title>The Genome Sequence of Ochroconis gallopava CBS43764.</title>
        <authorList>
            <consortium name="The Broad Institute Genomics Platform"/>
            <person name="Cuomo C."/>
            <person name="de Hoog S."/>
            <person name="Gorbushina A."/>
            <person name="Stielow B."/>
            <person name="Teixiera M."/>
            <person name="Abouelleil A."/>
            <person name="Chapman S.B."/>
            <person name="Priest M."/>
            <person name="Young S.K."/>
            <person name="Wortman J."/>
            <person name="Nusbaum C."/>
            <person name="Birren B."/>
        </authorList>
    </citation>
    <scope>NUCLEOTIDE SEQUENCE [LARGE SCALE GENOMIC DNA]</scope>
    <source>
        <strain evidence="4 5">CBS 43764</strain>
    </source>
</reference>
<dbReference type="VEuPathDB" id="FungiDB:PV09_06590"/>
<dbReference type="Pfam" id="PF08574">
    <property type="entry name" value="Iwr1"/>
    <property type="match status" value="1"/>
</dbReference>
<evidence type="ECO:0000256" key="1">
    <source>
        <dbReference type="ARBA" id="ARBA00010218"/>
    </source>
</evidence>
<dbReference type="FunCoup" id="A0A0D2A6B8">
    <property type="interactions" value="50"/>
</dbReference>
<dbReference type="HOGENOM" id="CLU_039754_0_0_1"/>
<dbReference type="EMBL" id="KN847551">
    <property type="protein sequence ID" value="KIW02100.1"/>
    <property type="molecule type" value="Genomic_DNA"/>
</dbReference>
<dbReference type="RefSeq" id="XP_016211969.1">
    <property type="nucleotide sequence ID" value="XM_016360257.1"/>
</dbReference>
<evidence type="ECO:0000259" key="3">
    <source>
        <dbReference type="Pfam" id="PF08574"/>
    </source>
</evidence>
<feature type="compositionally biased region" description="Polar residues" evidence="2">
    <location>
        <begin position="87"/>
        <end position="104"/>
    </location>
</feature>
<sequence>MAGISQPSAPSVIRIKRKRDDTVPDTLYVERSKRIATDQTYIFKRIEQERVASTPVLKQEYGDDGIPKIRTTPKGEEKRDPYATGRTGDQSPLRSKQNISQTNPAEPRRFHLSSISAAEKGKSEVATFVERRGGANAKSITPANTGSNEQQQQQEERKLKRPTARTRKHPAAAPTVTPASPSHVEASMAQELEQWAEETSLKESQQNAASASQPETDVMEVDNEADYVYDTYYRHQVSKDDMPDKSVSFGHLVIEEDQEDLWETYIDGQESEDEKFDTDDEDSNAEDYYGADYPEDEVASDDEYDRDAYQYRKNADDLEEFDVHENYNSEYEEDALVRSDDEGDFESKLSDARAWRREFGRDVKKYDMMHN</sequence>
<feature type="region of interest" description="Disordered" evidence="2">
    <location>
        <begin position="266"/>
        <end position="303"/>
    </location>
</feature>
<dbReference type="InterPro" id="IPR013883">
    <property type="entry name" value="TF_Iwr1_dom"/>
</dbReference>
<keyword evidence="5" id="KW-1185">Reference proteome</keyword>
<gene>
    <name evidence="4" type="ORF">PV09_06590</name>
</gene>
<feature type="compositionally biased region" description="Low complexity" evidence="2">
    <location>
        <begin position="171"/>
        <end position="182"/>
    </location>
</feature>
<dbReference type="GO" id="GO:0006606">
    <property type="term" value="P:protein import into nucleus"/>
    <property type="evidence" value="ECO:0007669"/>
    <property type="project" value="InterPro"/>
</dbReference>
<dbReference type="AlphaFoldDB" id="A0A0D2A6B8"/>
<dbReference type="PANTHER" id="PTHR28063:SF1">
    <property type="entry name" value="RNA POLYMERASE II NUCLEAR LOCALIZATION PROTEIN IWR1"/>
    <property type="match status" value="1"/>
</dbReference>
<dbReference type="GeneID" id="27314563"/>
<feature type="compositionally biased region" description="Basic and acidic residues" evidence="2">
    <location>
        <begin position="119"/>
        <end position="133"/>
    </location>
</feature>
<evidence type="ECO:0000256" key="2">
    <source>
        <dbReference type="SAM" id="MobiDB-lite"/>
    </source>
</evidence>
<dbReference type="GO" id="GO:0005737">
    <property type="term" value="C:cytoplasm"/>
    <property type="evidence" value="ECO:0007669"/>
    <property type="project" value="TreeGrafter"/>
</dbReference>
<dbReference type="OrthoDB" id="6255506at2759"/>
<protein>
    <recommendedName>
        <fullName evidence="3">Transcription factor Iwr1 domain-containing protein</fullName>
    </recommendedName>
</protein>
<feature type="compositionally biased region" description="Polar residues" evidence="2">
    <location>
        <begin position="138"/>
        <end position="148"/>
    </location>
</feature>
<dbReference type="STRING" id="253628.A0A0D2A6B8"/>
<feature type="domain" description="Transcription factor Iwr1" evidence="3">
    <location>
        <begin position="226"/>
        <end position="297"/>
    </location>
</feature>